<dbReference type="GO" id="GO:0003700">
    <property type="term" value="F:DNA-binding transcription factor activity"/>
    <property type="evidence" value="ECO:0007669"/>
    <property type="project" value="TreeGrafter"/>
</dbReference>
<evidence type="ECO:0000256" key="3">
    <source>
        <dbReference type="ARBA" id="ARBA00023163"/>
    </source>
</evidence>
<dbReference type="Gene3D" id="1.10.357.10">
    <property type="entry name" value="Tetracycline Repressor, domain 2"/>
    <property type="match status" value="1"/>
</dbReference>
<dbReference type="Gene3D" id="1.10.10.60">
    <property type="entry name" value="Homeodomain-like"/>
    <property type="match status" value="1"/>
</dbReference>
<dbReference type="InterPro" id="IPR001647">
    <property type="entry name" value="HTH_TetR"/>
</dbReference>
<organism evidence="6 7">
    <name type="scientific">Bogoriella caseilytica</name>
    <dbReference type="NCBI Taxonomy" id="56055"/>
    <lineage>
        <taxon>Bacteria</taxon>
        <taxon>Bacillati</taxon>
        <taxon>Actinomycetota</taxon>
        <taxon>Actinomycetes</taxon>
        <taxon>Micrococcales</taxon>
        <taxon>Bogoriellaceae</taxon>
        <taxon>Bogoriella</taxon>
    </lineage>
</organism>
<dbReference type="PROSITE" id="PS50977">
    <property type="entry name" value="HTH_TETR_2"/>
    <property type="match status" value="1"/>
</dbReference>
<keyword evidence="2 4" id="KW-0238">DNA-binding</keyword>
<comment type="caution">
    <text evidence="6">The sequence shown here is derived from an EMBL/GenBank/DDBJ whole genome shotgun (WGS) entry which is preliminary data.</text>
</comment>
<dbReference type="GO" id="GO:0000976">
    <property type="term" value="F:transcription cis-regulatory region binding"/>
    <property type="evidence" value="ECO:0007669"/>
    <property type="project" value="TreeGrafter"/>
</dbReference>
<dbReference type="EMBL" id="RKHK01000001">
    <property type="protein sequence ID" value="ROR72480.1"/>
    <property type="molecule type" value="Genomic_DNA"/>
</dbReference>
<dbReference type="Pfam" id="PF16859">
    <property type="entry name" value="TetR_C_11"/>
    <property type="match status" value="1"/>
</dbReference>
<feature type="DNA-binding region" description="H-T-H motif" evidence="4">
    <location>
        <begin position="41"/>
        <end position="60"/>
    </location>
</feature>
<dbReference type="PANTHER" id="PTHR30055">
    <property type="entry name" value="HTH-TYPE TRANSCRIPTIONAL REGULATOR RUTR"/>
    <property type="match status" value="1"/>
</dbReference>
<gene>
    <name evidence="6" type="ORF">EDD31_0831</name>
</gene>
<protein>
    <submittedName>
        <fullName evidence="6">TetR family transcriptional regulator</fullName>
    </submittedName>
</protein>
<dbReference type="PRINTS" id="PR00455">
    <property type="entry name" value="HTHTETR"/>
</dbReference>
<dbReference type="InterPro" id="IPR036271">
    <property type="entry name" value="Tet_transcr_reg_TetR-rel_C_sf"/>
</dbReference>
<dbReference type="SUPFAM" id="SSF46689">
    <property type="entry name" value="Homeodomain-like"/>
    <property type="match status" value="1"/>
</dbReference>
<dbReference type="Pfam" id="PF00440">
    <property type="entry name" value="TetR_N"/>
    <property type="match status" value="1"/>
</dbReference>
<accession>A0A3N2BB45</accession>
<dbReference type="AlphaFoldDB" id="A0A3N2BB45"/>
<keyword evidence="1" id="KW-0805">Transcription regulation</keyword>
<sequence>MSDVAGDEAPRRGRPRSEASHRAVLVAAARLLEEVPFEDITVEGIAAAAGVGKQTIYRWWDNKSAVILEAFLSGDVKSQFTSVPHTGDLRADLYDWMAEALRIGFTESALAMARSLLSALLHSGDGAKEMLDDYRVWDQDALTERIRAELATGSVHPDTDPRAAAAALIDPVILRIIAGGEPDQEWGRALVRTVLEGIEPRN</sequence>
<evidence type="ECO:0000256" key="4">
    <source>
        <dbReference type="PROSITE-ProRule" id="PRU00335"/>
    </source>
</evidence>
<evidence type="ECO:0000313" key="6">
    <source>
        <dbReference type="EMBL" id="ROR72480.1"/>
    </source>
</evidence>
<dbReference type="Proteomes" id="UP000280668">
    <property type="component" value="Unassembled WGS sequence"/>
</dbReference>
<evidence type="ECO:0000313" key="7">
    <source>
        <dbReference type="Proteomes" id="UP000280668"/>
    </source>
</evidence>
<keyword evidence="3" id="KW-0804">Transcription</keyword>
<dbReference type="InterPro" id="IPR011075">
    <property type="entry name" value="TetR_C"/>
</dbReference>
<keyword evidence="7" id="KW-1185">Reference proteome</keyword>
<proteinExistence type="predicted"/>
<dbReference type="InterPro" id="IPR009057">
    <property type="entry name" value="Homeodomain-like_sf"/>
</dbReference>
<evidence type="ECO:0000256" key="2">
    <source>
        <dbReference type="ARBA" id="ARBA00023125"/>
    </source>
</evidence>
<name>A0A3N2BB45_9MICO</name>
<feature type="domain" description="HTH tetR-type" evidence="5">
    <location>
        <begin position="18"/>
        <end position="78"/>
    </location>
</feature>
<evidence type="ECO:0000256" key="1">
    <source>
        <dbReference type="ARBA" id="ARBA00023015"/>
    </source>
</evidence>
<dbReference type="SUPFAM" id="SSF48498">
    <property type="entry name" value="Tetracyclin repressor-like, C-terminal domain"/>
    <property type="match status" value="1"/>
</dbReference>
<dbReference type="InterPro" id="IPR050109">
    <property type="entry name" value="HTH-type_TetR-like_transc_reg"/>
</dbReference>
<reference evidence="6 7" key="1">
    <citation type="submission" date="2018-11" db="EMBL/GenBank/DDBJ databases">
        <title>Sequencing the genomes of 1000 actinobacteria strains.</title>
        <authorList>
            <person name="Klenk H.-P."/>
        </authorList>
    </citation>
    <scope>NUCLEOTIDE SEQUENCE [LARGE SCALE GENOMIC DNA]</scope>
    <source>
        <strain evidence="6 7">DSM 11294</strain>
    </source>
</reference>
<dbReference type="RefSeq" id="WP_123303032.1">
    <property type="nucleotide sequence ID" value="NZ_RKHK01000001.1"/>
</dbReference>
<evidence type="ECO:0000259" key="5">
    <source>
        <dbReference type="PROSITE" id="PS50977"/>
    </source>
</evidence>
<dbReference type="OrthoDB" id="9796019at2"/>
<dbReference type="PANTHER" id="PTHR30055:SF148">
    <property type="entry name" value="TETR-FAMILY TRANSCRIPTIONAL REGULATOR"/>
    <property type="match status" value="1"/>
</dbReference>